<dbReference type="RefSeq" id="WP_094726005.1">
    <property type="nucleotide sequence ID" value="NZ_JBHLWS010000010.1"/>
</dbReference>
<feature type="transmembrane region" description="Helical" evidence="1">
    <location>
        <begin position="109"/>
        <end position="129"/>
    </location>
</feature>
<organism evidence="2 3">
    <name type="scientific">Alloscardovia macacae</name>
    <dbReference type="NCBI Taxonomy" id="1160091"/>
    <lineage>
        <taxon>Bacteria</taxon>
        <taxon>Bacillati</taxon>
        <taxon>Actinomycetota</taxon>
        <taxon>Actinomycetes</taxon>
        <taxon>Bifidobacteriales</taxon>
        <taxon>Bifidobacteriaceae</taxon>
        <taxon>Alloscardovia</taxon>
    </lineage>
</organism>
<comment type="caution">
    <text evidence="2">The sequence shown here is derived from an EMBL/GenBank/DDBJ whole genome shotgun (WGS) entry which is preliminary data.</text>
</comment>
<gene>
    <name evidence="2" type="ORF">ALMA_0206</name>
</gene>
<dbReference type="EMBL" id="MWWT01000001">
    <property type="protein sequence ID" value="OZG54881.1"/>
    <property type="molecule type" value="Genomic_DNA"/>
</dbReference>
<feature type="transmembrane region" description="Helical" evidence="1">
    <location>
        <begin position="78"/>
        <end position="97"/>
    </location>
</feature>
<keyword evidence="1" id="KW-1133">Transmembrane helix</keyword>
<name>A0A261F6X0_9BIFI</name>
<protein>
    <recommendedName>
        <fullName evidence="4">DUF624 domain-containing protein</fullName>
    </recommendedName>
</protein>
<evidence type="ECO:0000313" key="2">
    <source>
        <dbReference type="EMBL" id="OZG54881.1"/>
    </source>
</evidence>
<sequence>MDGFFNQNNWFYKLMGLIADLVVLNVITLIISLPLITAGSALSALHYSLWRLVRDEEGGLVKMYFTAFRENFRQVTPVWLAVLVAAGVGGVDLYFALHMSEIAPGLGEGMRMALLVSLAVLTVLVTAVVQWYTVLVSRYTNTNRMHLKNAVLAAVGFFPQTLAMLVLILGSLVATVVFYGYAVPLFLLVGISLPQYCCALMYSELFKKLD</sequence>
<keyword evidence="1" id="KW-0472">Membrane</keyword>
<evidence type="ECO:0000313" key="3">
    <source>
        <dbReference type="Proteomes" id="UP000243657"/>
    </source>
</evidence>
<accession>A0A261F6X0</accession>
<feature type="transmembrane region" description="Helical" evidence="1">
    <location>
        <begin position="178"/>
        <end position="202"/>
    </location>
</feature>
<keyword evidence="3" id="KW-1185">Reference proteome</keyword>
<evidence type="ECO:0008006" key="4">
    <source>
        <dbReference type="Google" id="ProtNLM"/>
    </source>
</evidence>
<dbReference type="Proteomes" id="UP000243657">
    <property type="component" value="Unassembled WGS sequence"/>
</dbReference>
<dbReference type="AlphaFoldDB" id="A0A261F6X0"/>
<proteinExistence type="predicted"/>
<evidence type="ECO:0000256" key="1">
    <source>
        <dbReference type="SAM" id="Phobius"/>
    </source>
</evidence>
<keyword evidence="1" id="KW-0812">Transmembrane</keyword>
<dbReference type="Pfam" id="PF04854">
    <property type="entry name" value="DUF624"/>
    <property type="match status" value="1"/>
</dbReference>
<feature type="transmembrane region" description="Helical" evidence="1">
    <location>
        <begin position="22"/>
        <end position="45"/>
    </location>
</feature>
<dbReference type="InterPro" id="IPR006938">
    <property type="entry name" value="DUF624"/>
</dbReference>
<reference evidence="2 3" key="1">
    <citation type="journal article" date="2017" name="BMC Genomics">
        <title>Comparative genomic and phylogenomic analyses of the Bifidobacteriaceae family.</title>
        <authorList>
            <person name="Lugli G.A."/>
            <person name="Milani C."/>
            <person name="Turroni F."/>
            <person name="Duranti S."/>
            <person name="Mancabelli L."/>
            <person name="Mangifesta M."/>
            <person name="Ferrario C."/>
            <person name="Modesto M."/>
            <person name="Mattarelli P."/>
            <person name="Jiri K."/>
            <person name="van Sinderen D."/>
            <person name="Ventura M."/>
        </authorList>
    </citation>
    <scope>NUCLEOTIDE SEQUENCE [LARGE SCALE GENOMIC DNA]</scope>
    <source>
        <strain evidence="2 3">DSM 24762</strain>
    </source>
</reference>
<feature type="transmembrane region" description="Helical" evidence="1">
    <location>
        <begin position="150"/>
        <end position="172"/>
    </location>
</feature>